<dbReference type="EMBL" id="JAVRRT010000008">
    <property type="protein sequence ID" value="KAK5169899.1"/>
    <property type="molecule type" value="Genomic_DNA"/>
</dbReference>
<reference evidence="2 3" key="1">
    <citation type="submission" date="2023-08" db="EMBL/GenBank/DDBJ databases">
        <title>Black Yeasts Isolated from many extreme environments.</title>
        <authorList>
            <person name="Coleine C."/>
            <person name="Stajich J.E."/>
            <person name="Selbmann L."/>
        </authorList>
    </citation>
    <scope>NUCLEOTIDE SEQUENCE [LARGE SCALE GENOMIC DNA]</scope>
    <source>
        <strain evidence="2 3">CCFEE 5935</strain>
    </source>
</reference>
<organism evidence="2 3">
    <name type="scientific">Saxophila tyrrhenica</name>
    <dbReference type="NCBI Taxonomy" id="1690608"/>
    <lineage>
        <taxon>Eukaryota</taxon>
        <taxon>Fungi</taxon>
        <taxon>Dikarya</taxon>
        <taxon>Ascomycota</taxon>
        <taxon>Pezizomycotina</taxon>
        <taxon>Dothideomycetes</taxon>
        <taxon>Dothideomycetidae</taxon>
        <taxon>Mycosphaerellales</taxon>
        <taxon>Extremaceae</taxon>
        <taxon>Saxophila</taxon>
    </lineage>
</organism>
<evidence type="ECO:0000256" key="1">
    <source>
        <dbReference type="SAM" id="MobiDB-lite"/>
    </source>
</evidence>
<keyword evidence="3" id="KW-1185">Reference proteome</keyword>
<feature type="region of interest" description="Disordered" evidence="1">
    <location>
        <begin position="1"/>
        <end position="56"/>
    </location>
</feature>
<evidence type="ECO:0000313" key="3">
    <source>
        <dbReference type="Proteomes" id="UP001337655"/>
    </source>
</evidence>
<proteinExistence type="predicted"/>
<evidence type="ECO:0000313" key="2">
    <source>
        <dbReference type="EMBL" id="KAK5169899.1"/>
    </source>
</evidence>
<dbReference type="AlphaFoldDB" id="A0AAV9PD61"/>
<dbReference type="Proteomes" id="UP001337655">
    <property type="component" value="Unassembled WGS sequence"/>
</dbReference>
<accession>A0AAV9PD61</accession>
<protein>
    <submittedName>
        <fullName evidence="2">Uncharacterized protein</fullName>
    </submittedName>
</protein>
<dbReference type="InterPro" id="IPR038883">
    <property type="entry name" value="AN11006-like"/>
</dbReference>
<sequence>MAFSFKVQIGRRQAQPQEEVDEPFEIIETPAAEESHPNHPHGGHSHDGHAHFHRSREGRVLSHKLSACLGHGSEGLSAPHMNMHPQDQSRLFSLPAEIRLYIYELALAVDGGIAELGRPPSKHHLAMLRTCQRVRNESKDIYYDLHRFIVRTADTVRNAPHRQRDLIHAITISTSSGVQALEMVQKAATLPNLRSIHFKRDISLRYLNISLWSLMARQIQTALAELKSLEKIEFFTADASTALEGNELVRLEKLRKVDSMLKVSVRKNTVDGLTEE</sequence>
<name>A0AAV9PD61_9PEZI</name>
<gene>
    <name evidence="2" type="ORF">LTR77_005877</name>
</gene>
<dbReference type="PANTHER" id="PTHR42085:SF1">
    <property type="entry name" value="F-BOX DOMAIN-CONTAINING PROTEIN"/>
    <property type="match status" value="1"/>
</dbReference>
<dbReference type="GeneID" id="89927218"/>
<feature type="compositionally biased region" description="Basic and acidic residues" evidence="1">
    <location>
        <begin position="44"/>
        <end position="56"/>
    </location>
</feature>
<dbReference type="RefSeq" id="XP_064659245.1">
    <property type="nucleotide sequence ID" value="XM_064803120.1"/>
</dbReference>
<comment type="caution">
    <text evidence="2">The sequence shown here is derived from an EMBL/GenBank/DDBJ whole genome shotgun (WGS) entry which is preliminary data.</text>
</comment>
<dbReference type="PANTHER" id="PTHR42085">
    <property type="entry name" value="F-BOX DOMAIN-CONTAINING PROTEIN"/>
    <property type="match status" value="1"/>
</dbReference>